<proteinExistence type="predicted"/>
<sequence length="52" mass="5713">MEHRFVLPHSANALLIDTEWDMISAFHGAHPLCLAAVWLLLCGFSALHTSPA</sequence>
<keyword evidence="1" id="KW-0472">Membrane</keyword>
<organism evidence="2">
    <name type="scientific">Anguilla anguilla</name>
    <name type="common">European freshwater eel</name>
    <name type="synonym">Muraena anguilla</name>
    <dbReference type="NCBI Taxonomy" id="7936"/>
    <lineage>
        <taxon>Eukaryota</taxon>
        <taxon>Metazoa</taxon>
        <taxon>Chordata</taxon>
        <taxon>Craniata</taxon>
        <taxon>Vertebrata</taxon>
        <taxon>Euteleostomi</taxon>
        <taxon>Actinopterygii</taxon>
        <taxon>Neopterygii</taxon>
        <taxon>Teleostei</taxon>
        <taxon>Anguilliformes</taxon>
        <taxon>Anguillidae</taxon>
        <taxon>Anguilla</taxon>
    </lineage>
</organism>
<name>A0A0E9SRF7_ANGAN</name>
<accession>A0A0E9SRF7</accession>
<evidence type="ECO:0000256" key="1">
    <source>
        <dbReference type="SAM" id="Phobius"/>
    </source>
</evidence>
<reference evidence="2" key="1">
    <citation type="submission" date="2014-11" db="EMBL/GenBank/DDBJ databases">
        <authorList>
            <person name="Amaro Gonzalez C."/>
        </authorList>
    </citation>
    <scope>NUCLEOTIDE SEQUENCE</scope>
</reference>
<keyword evidence="1" id="KW-1133">Transmembrane helix</keyword>
<dbReference type="EMBL" id="GBXM01064633">
    <property type="protein sequence ID" value="JAH43944.1"/>
    <property type="molecule type" value="Transcribed_RNA"/>
</dbReference>
<reference evidence="2" key="2">
    <citation type="journal article" date="2015" name="Fish Shellfish Immunol.">
        <title>Early steps in the European eel (Anguilla anguilla)-Vibrio vulnificus interaction in the gills: Role of the RtxA13 toxin.</title>
        <authorList>
            <person name="Callol A."/>
            <person name="Pajuelo D."/>
            <person name="Ebbesson L."/>
            <person name="Teles M."/>
            <person name="MacKenzie S."/>
            <person name="Amaro C."/>
        </authorList>
    </citation>
    <scope>NUCLEOTIDE SEQUENCE</scope>
</reference>
<evidence type="ECO:0000313" key="2">
    <source>
        <dbReference type="EMBL" id="JAH43944.1"/>
    </source>
</evidence>
<keyword evidence="1" id="KW-0812">Transmembrane</keyword>
<dbReference type="AlphaFoldDB" id="A0A0E9SRF7"/>
<protein>
    <submittedName>
        <fullName evidence="2">Uncharacterized protein</fullName>
    </submittedName>
</protein>
<feature type="transmembrane region" description="Helical" evidence="1">
    <location>
        <begin position="28"/>
        <end position="47"/>
    </location>
</feature>